<evidence type="ECO:0000313" key="8">
    <source>
        <dbReference type="Proteomes" id="UP000006790"/>
    </source>
</evidence>
<feature type="coiled-coil region" evidence="4">
    <location>
        <begin position="53"/>
        <end position="194"/>
    </location>
</feature>
<evidence type="ECO:0000256" key="1">
    <source>
        <dbReference type="ARBA" id="ARBA00004555"/>
    </source>
</evidence>
<keyword evidence="2" id="KW-0333">Golgi apparatus</keyword>
<dbReference type="AlphaFoldDB" id="G8JXM5"/>
<reference evidence="8" key="1">
    <citation type="journal article" date="2012" name="G3 (Bethesda)">
        <title>Pichia sorbitophila, an interspecies yeast hybrid reveals early steps of genome resolution following polyploidization.</title>
        <authorList>
            <person name="Leh Louis V."/>
            <person name="Despons L."/>
            <person name="Friedrich A."/>
            <person name="Martin T."/>
            <person name="Durrens P."/>
            <person name="Casaregola S."/>
            <person name="Neuveglise C."/>
            <person name="Fairhead C."/>
            <person name="Marck C."/>
            <person name="Cruz J.A."/>
            <person name="Straub M.L."/>
            <person name="Kugler V."/>
            <person name="Sacerdot C."/>
            <person name="Uzunov Z."/>
            <person name="Thierry A."/>
            <person name="Weiss S."/>
            <person name="Bleykasten C."/>
            <person name="De Montigny J."/>
            <person name="Jacques N."/>
            <person name="Jung P."/>
            <person name="Lemaire M."/>
            <person name="Mallet S."/>
            <person name="Morel G."/>
            <person name="Richard G.F."/>
            <person name="Sarkar A."/>
            <person name="Savel G."/>
            <person name="Schacherer J."/>
            <person name="Seret M.L."/>
            <person name="Talla E."/>
            <person name="Samson G."/>
            <person name="Jubin C."/>
            <person name="Poulain J."/>
            <person name="Vacherie B."/>
            <person name="Barbe V."/>
            <person name="Pelletier E."/>
            <person name="Sherman D.J."/>
            <person name="Westhof E."/>
            <person name="Weissenbach J."/>
            <person name="Baret P.V."/>
            <person name="Wincker P."/>
            <person name="Gaillardin C."/>
            <person name="Dujon B."/>
            <person name="Souciet J.L."/>
        </authorList>
    </citation>
    <scope>NUCLEOTIDE SEQUENCE [LARGE SCALE GENOMIC DNA]</scope>
    <source>
        <strain evidence="8">CBS 270.75 / DBVPG 7215 / KCTC 17166 / NRRL Y-17582</strain>
    </source>
</reference>
<dbReference type="Proteomes" id="UP000006790">
    <property type="component" value="Chromosome 8"/>
</dbReference>
<dbReference type="STRING" id="931890.G8JXM5"/>
<feature type="compositionally biased region" description="Basic residues" evidence="5">
    <location>
        <begin position="1"/>
        <end position="10"/>
    </location>
</feature>
<dbReference type="OrthoDB" id="425925at2759"/>
<protein>
    <recommendedName>
        <fullName evidence="6">GRIP domain-containing protein</fullName>
    </recommendedName>
</protein>
<dbReference type="PANTHER" id="PTHR18921:SF2">
    <property type="entry name" value="THYROID RECEPTOR-INTERACTING PROTEIN 11"/>
    <property type="match status" value="1"/>
</dbReference>
<evidence type="ECO:0000313" key="7">
    <source>
        <dbReference type="EMBL" id="AET41599.1"/>
    </source>
</evidence>
<dbReference type="InterPro" id="IPR019459">
    <property type="entry name" value="GRAB"/>
</dbReference>
<dbReference type="InParanoid" id="G8JXM5"/>
<accession>G8JXM5</accession>
<dbReference type="Pfam" id="PF10375">
    <property type="entry name" value="GRAB"/>
    <property type="match status" value="1"/>
</dbReference>
<feature type="compositionally biased region" description="Basic and acidic residues" evidence="5">
    <location>
        <begin position="14"/>
        <end position="29"/>
    </location>
</feature>
<dbReference type="GeneID" id="11472747"/>
<evidence type="ECO:0000256" key="4">
    <source>
        <dbReference type="SAM" id="Coils"/>
    </source>
</evidence>
<organism evidence="7 8">
    <name type="scientific">Eremothecium cymbalariae (strain CBS 270.75 / DBVPG 7215 / KCTC 17166 / NRRL Y-17582)</name>
    <name type="common">Yeast</name>
    <dbReference type="NCBI Taxonomy" id="931890"/>
    <lineage>
        <taxon>Eukaryota</taxon>
        <taxon>Fungi</taxon>
        <taxon>Dikarya</taxon>
        <taxon>Ascomycota</taxon>
        <taxon>Saccharomycotina</taxon>
        <taxon>Saccharomycetes</taxon>
        <taxon>Saccharomycetales</taxon>
        <taxon>Saccharomycetaceae</taxon>
        <taxon>Eremothecium</taxon>
    </lineage>
</organism>
<sequence>MGKNKKKGNRVNKASHDNGEVSKEKINSDDIPKVVEQTVVEDEINVTVDSVVSDKEDEEVARLREELARLKLQLQASAQDGNEDERLARVKEERDHFETQYNTLLSRLSSMKSLFSKMKESQLELETTQEQLAEYESQNLKLKNKIDSLMRENEEYKSTVVTLNREVASLNTECENLSSECLLYKEQVERARDEIEMSSSLHSKDLYEKIQEIKVLQSKMQELNIIIETNKQDTSSMEEQLQDYEQQVEQLQEDISKQQNVVAQLEEQLEKATIAQEQEKSRTGAEIKILKHTIEELNGKSSADAKTIAEMNAHIESIKEDVEIKKKLEKECKERVLQIGKLRHEAIILNEHLTKALAMIKSSNDSESVDKELISNLFISFVSIPRGDPKKFEVLELISNFLNWDDDKKTQAGLIYNTADLPNGTRNDSFVSLWAEFLERGSEK</sequence>
<dbReference type="KEGG" id="erc:Ecym_8321"/>
<evidence type="ECO:0000256" key="5">
    <source>
        <dbReference type="SAM" id="MobiDB-lite"/>
    </source>
</evidence>
<dbReference type="PROSITE" id="PS50913">
    <property type="entry name" value="GRIP"/>
    <property type="match status" value="1"/>
</dbReference>
<dbReference type="OMA" id="QAMHNWE"/>
<dbReference type="Gene3D" id="1.10.287.1490">
    <property type="match status" value="1"/>
</dbReference>
<dbReference type="FunCoup" id="G8JXM5">
    <property type="interactions" value="40"/>
</dbReference>
<dbReference type="HOGENOM" id="CLU_020680_3_1_1"/>
<comment type="subcellular location">
    <subcellularLocation>
        <location evidence="1">Golgi apparatus</location>
    </subcellularLocation>
</comment>
<feature type="region of interest" description="Disordered" evidence="5">
    <location>
        <begin position="1"/>
        <end position="29"/>
    </location>
</feature>
<evidence type="ECO:0000256" key="2">
    <source>
        <dbReference type="ARBA" id="ARBA00023034"/>
    </source>
</evidence>
<dbReference type="InterPro" id="IPR000237">
    <property type="entry name" value="GRIP_dom"/>
</dbReference>
<dbReference type="GO" id="GO:0006888">
    <property type="term" value="P:endoplasmic reticulum to Golgi vesicle-mediated transport"/>
    <property type="evidence" value="ECO:0007669"/>
    <property type="project" value="EnsemblFungi"/>
</dbReference>
<keyword evidence="8" id="KW-1185">Reference proteome</keyword>
<dbReference type="GO" id="GO:0031267">
    <property type="term" value="F:small GTPase binding"/>
    <property type="evidence" value="ECO:0007669"/>
    <property type="project" value="TreeGrafter"/>
</dbReference>
<dbReference type="GO" id="GO:0007030">
    <property type="term" value="P:Golgi organization"/>
    <property type="evidence" value="ECO:0007669"/>
    <property type="project" value="TreeGrafter"/>
</dbReference>
<evidence type="ECO:0000259" key="6">
    <source>
        <dbReference type="PROSITE" id="PS50913"/>
    </source>
</evidence>
<evidence type="ECO:0000256" key="3">
    <source>
        <dbReference type="ARBA" id="ARBA00023054"/>
    </source>
</evidence>
<dbReference type="eggNOG" id="ENOG502RYXN">
    <property type="taxonomic scope" value="Eukaryota"/>
</dbReference>
<dbReference type="GO" id="GO:0000139">
    <property type="term" value="C:Golgi membrane"/>
    <property type="evidence" value="ECO:0007669"/>
    <property type="project" value="EnsemblFungi"/>
</dbReference>
<keyword evidence="3 4" id="KW-0175">Coiled coil</keyword>
<dbReference type="RefSeq" id="XP_003648416.1">
    <property type="nucleotide sequence ID" value="XM_003648368.1"/>
</dbReference>
<dbReference type="EMBL" id="CP002504">
    <property type="protein sequence ID" value="AET41599.1"/>
    <property type="molecule type" value="Genomic_DNA"/>
</dbReference>
<dbReference type="PANTHER" id="PTHR18921">
    <property type="entry name" value="MYOSIN HEAVY CHAIN - RELATED"/>
    <property type="match status" value="1"/>
</dbReference>
<gene>
    <name evidence="7" type="ordered locus">Ecym_8321</name>
</gene>
<feature type="coiled-coil region" evidence="4">
    <location>
        <begin position="227"/>
        <end position="282"/>
    </location>
</feature>
<feature type="domain" description="GRIP" evidence="6">
    <location>
        <begin position="364"/>
        <end position="415"/>
    </location>
</feature>
<name>G8JXM5_ERECY</name>
<proteinExistence type="predicted"/>